<dbReference type="STRING" id="94237.ENSMMOP00000028728"/>
<feature type="binding site" evidence="6">
    <location>
        <position position="59"/>
    </location>
    <ligand>
        <name>Na(+)</name>
        <dbReference type="ChEBI" id="CHEBI:29101"/>
        <label>1</label>
    </ligand>
</feature>
<dbReference type="SUPFAM" id="SSF161070">
    <property type="entry name" value="SNF-like"/>
    <property type="match status" value="1"/>
</dbReference>
<feature type="region of interest" description="Disordered" evidence="8">
    <location>
        <begin position="1"/>
        <end position="35"/>
    </location>
</feature>
<evidence type="ECO:0000256" key="8">
    <source>
        <dbReference type="SAM" id="MobiDB-lite"/>
    </source>
</evidence>
<protein>
    <recommendedName>
        <fullName evidence="7">Transporter</fullName>
    </recommendedName>
</protein>
<dbReference type="PANTHER" id="PTHR11616:SF111">
    <property type="entry name" value="SODIUM- AND CHLORIDE-DEPENDENT GABA TRANSPORTER 2"/>
    <property type="match status" value="1"/>
</dbReference>
<evidence type="ECO:0000256" key="9">
    <source>
        <dbReference type="SAM" id="Phobius"/>
    </source>
</evidence>
<dbReference type="AlphaFoldDB" id="A0A3Q3XCC2"/>
<dbReference type="GO" id="GO:0046872">
    <property type="term" value="F:metal ion binding"/>
    <property type="evidence" value="ECO:0007669"/>
    <property type="project" value="UniProtKB-KW"/>
</dbReference>
<dbReference type="InterPro" id="IPR037272">
    <property type="entry name" value="SNS_sf"/>
</dbReference>
<feature type="compositionally biased region" description="Basic residues" evidence="8">
    <location>
        <begin position="21"/>
        <end position="32"/>
    </location>
</feature>
<reference evidence="10" key="1">
    <citation type="submission" date="2025-08" db="UniProtKB">
        <authorList>
            <consortium name="Ensembl"/>
        </authorList>
    </citation>
    <scope>IDENTIFICATION</scope>
</reference>
<dbReference type="Pfam" id="PF00209">
    <property type="entry name" value="SNF"/>
    <property type="match status" value="1"/>
</dbReference>
<keyword evidence="6" id="KW-0915">Sodium</keyword>
<dbReference type="InterPro" id="IPR000175">
    <property type="entry name" value="Na/ntran_symport"/>
</dbReference>
<dbReference type="PROSITE" id="PS50267">
    <property type="entry name" value="NA_NEUROTRAN_SYMP_3"/>
    <property type="match status" value="1"/>
</dbReference>
<sequence>AHLREKKGVFKKGNKDELKTKKPGSKPGHTKHKLQEKDKWASKTEFILAVAGHIIGLGNVWRFPYLCYKNGGGAFLIPYILFFFICGTPIFFMETSLGQYTREGGITGWRKICPLFEASVHYIDTQHCPVPF</sequence>
<dbReference type="PRINTS" id="PR00176">
    <property type="entry name" value="NANEUSMPORT"/>
</dbReference>
<evidence type="ECO:0000256" key="2">
    <source>
        <dbReference type="ARBA" id="ARBA00022448"/>
    </source>
</evidence>
<evidence type="ECO:0000256" key="6">
    <source>
        <dbReference type="PIRSR" id="PIRSR600175-1"/>
    </source>
</evidence>
<keyword evidence="7" id="KW-0769">Symport</keyword>
<evidence type="ECO:0000256" key="5">
    <source>
        <dbReference type="ARBA" id="ARBA00023136"/>
    </source>
</evidence>
<comment type="subcellular location">
    <subcellularLocation>
        <location evidence="1">Membrane</location>
        <topology evidence="1">Multi-pass membrane protein</topology>
    </subcellularLocation>
</comment>
<evidence type="ECO:0000313" key="11">
    <source>
        <dbReference type="Proteomes" id="UP000261620"/>
    </source>
</evidence>
<evidence type="ECO:0000256" key="7">
    <source>
        <dbReference type="RuleBase" id="RU003732"/>
    </source>
</evidence>
<keyword evidence="4 9" id="KW-1133">Transmembrane helix</keyword>
<evidence type="ECO:0000256" key="4">
    <source>
        <dbReference type="ARBA" id="ARBA00022989"/>
    </source>
</evidence>
<reference evidence="10" key="2">
    <citation type="submission" date="2025-09" db="UniProtKB">
        <authorList>
            <consortium name="Ensembl"/>
        </authorList>
    </citation>
    <scope>IDENTIFICATION</scope>
</reference>
<keyword evidence="5 9" id="KW-0472">Membrane</keyword>
<feature type="transmembrane region" description="Helical" evidence="9">
    <location>
        <begin position="46"/>
        <end position="63"/>
    </location>
</feature>
<dbReference type="PROSITE" id="PS00610">
    <property type="entry name" value="NA_NEUROTRAN_SYMP_1"/>
    <property type="match status" value="1"/>
</dbReference>
<dbReference type="Proteomes" id="UP000261620">
    <property type="component" value="Unplaced"/>
</dbReference>
<keyword evidence="6" id="KW-0479">Metal-binding</keyword>
<organism evidence="10 11">
    <name type="scientific">Mola mola</name>
    <name type="common">Ocean sunfish</name>
    <name type="synonym">Tetraodon mola</name>
    <dbReference type="NCBI Taxonomy" id="94237"/>
    <lineage>
        <taxon>Eukaryota</taxon>
        <taxon>Metazoa</taxon>
        <taxon>Chordata</taxon>
        <taxon>Craniata</taxon>
        <taxon>Vertebrata</taxon>
        <taxon>Euteleostomi</taxon>
        <taxon>Actinopterygii</taxon>
        <taxon>Neopterygii</taxon>
        <taxon>Teleostei</taxon>
        <taxon>Neoteleostei</taxon>
        <taxon>Acanthomorphata</taxon>
        <taxon>Eupercaria</taxon>
        <taxon>Tetraodontiformes</taxon>
        <taxon>Molidae</taxon>
        <taxon>Mola</taxon>
    </lineage>
</organism>
<dbReference type="GO" id="GO:0005332">
    <property type="term" value="F:gamma-aminobutyric acid:sodium:chloride symporter activity"/>
    <property type="evidence" value="ECO:0007669"/>
    <property type="project" value="TreeGrafter"/>
</dbReference>
<dbReference type="Ensembl" id="ENSMMOT00000029213.1">
    <property type="protein sequence ID" value="ENSMMOP00000028728.1"/>
    <property type="gene ID" value="ENSMMOG00000021669.1"/>
</dbReference>
<dbReference type="GO" id="GO:0042995">
    <property type="term" value="C:cell projection"/>
    <property type="evidence" value="ECO:0007669"/>
    <property type="project" value="TreeGrafter"/>
</dbReference>
<comment type="similarity">
    <text evidence="7">Belongs to the sodium:neurotransmitter symporter (SNF) (TC 2.A.22) family.</text>
</comment>
<name>A0A3Q3XCC2_MOLML</name>
<feature type="transmembrane region" description="Helical" evidence="9">
    <location>
        <begin position="75"/>
        <end position="93"/>
    </location>
</feature>
<feature type="binding site" evidence="6">
    <location>
        <position position="52"/>
    </location>
    <ligand>
        <name>Na(+)</name>
        <dbReference type="ChEBI" id="CHEBI:29101"/>
        <label>1</label>
    </ligand>
</feature>
<keyword evidence="2 7" id="KW-0813">Transport</keyword>
<dbReference type="PANTHER" id="PTHR11616">
    <property type="entry name" value="SODIUM/CHLORIDE DEPENDENT TRANSPORTER"/>
    <property type="match status" value="1"/>
</dbReference>
<evidence type="ECO:0000256" key="3">
    <source>
        <dbReference type="ARBA" id="ARBA00022692"/>
    </source>
</evidence>
<accession>A0A3Q3XCC2</accession>
<proteinExistence type="inferred from homology"/>
<evidence type="ECO:0000313" key="10">
    <source>
        <dbReference type="Ensembl" id="ENSMMOP00000028728.1"/>
    </source>
</evidence>
<evidence type="ECO:0000256" key="1">
    <source>
        <dbReference type="ARBA" id="ARBA00004141"/>
    </source>
</evidence>
<dbReference type="GO" id="GO:0005886">
    <property type="term" value="C:plasma membrane"/>
    <property type="evidence" value="ECO:0007669"/>
    <property type="project" value="TreeGrafter"/>
</dbReference>
<dbReference type="OMA" id="SECVHEG"/>
<keyword evidence="3 7" id="KW-0812">Transmembrane</keyword>
<feature type="compositionally biased region" description="Basic residues" evidence="8">
    <location>
        <begin position="1"/>
        <end position="12"/>
    </location>
</feature>
<keyword evidence="11" id="KW-1185">Reference proteome</keyword>